<dbReference type="SUPFAM" id="SSF57586">
    <property type="entry name" value="TNF receptor-like"/>
    <property type="match status" value="2"/>
</dbReference>
<dbReference type="PANTHER" id="PTHR23097:SF90">
    <property type="entry name" value="TUMOR NECROSIS FACTOR RECEPTOR SUPERFAMILY MEMBER 11B"/>
    <property type="match status" value="1"/>
</dbReference>
<accession>A0A6P7ZFP4</accession>
<feature type="disulfide bond" evidence="8">
    <location>
        <begin position="124"/>
        <end position="142"/>
    </location>
</feature>
<evidence type="ECO:0000256" key="2">
    <source>
        <dbReference type="ARBA" id="ARBA00022525"/>
    </source>
</evidence>
<dbReference type="Proteomes" id="UP000515156">
    <property type="component" value="Chromosome 1"/>
</dbReference>
<dbReference type="PRINTS" id="PR01975">
    <property type="entry name" value="TNFACTORR11B"/>
</dbReference>
<dbReference type="KEGG" id="muo:115479997"/>
<evidence type="ECO:0000256" key="4">
    <source>
        <dbReference type="ARBA" id="ARBA00022729"/>
    </source>
</evidence>
<dbReference type="GeneID" id="115479997"/>
<dbReference type="Pfam" id="PF23630">
    <property type="entry name" value="Death_TNFRSF11B"/>
    <property type="match status" value="2"/>
</dbReference>
<dbReference type="InterPro" id="IPR017371">
    <property type="entry name" value="TNFR_11B"/>
</dbReference>
<evidence type="ECO:0000313" key="10">
    <source>
        <dbReference type="Proteomes" id="UP000515156"/>
    </source>
</evidence>
<dbReference type="FunCoup" id="A0A6P7ZFP4">
    <property type="interactions" value="306"/>
</dbReference>
<dbReference type="GO" id="GO:0005576">
    <property type="term" value="C:extracellular region"/>
    <property type="evidence" value="ECO:0007669"/>
    <property type="project" value="UniProtKB-SubCell"/>
</dbReference>
<dbReference type="InterPro" id="IPR022323">
    <property type="entry name" value="TNFR_11"/>
</dbReference>
<evidence type="ECO:0000256" key="1">
    <source>
        <dbReference type="ARBA" id="ARBA00004613"/>
    </source>
</evidence>
<evidence type="ECO:0000256" key="6">
    <source>
        <dbReference type="ARBA" id="ARBA00023157"/>
    </source>
</evidence>
<comment type="caution">
    <text evidence="8">Lacks conserved residue(s) required for the propagation of feature annotation.</text>
</comment>
<dbReference type="OrthoDB" id="8710478at2759"/>
<dbReference type="InterPro" id="IPR057633">
    <property type="entry name" value="Death_TNF11B"/>
</dbReference>
<dbReference type="PRINTS" id="PR01961">
    <property type="entry name" value="TNFACTORR11"/>
</dbReference>
<gene>
    <name evidence="11" type="primary">TNFRSF11B</name>
</gene>
<evidence type="ECO:0000256" key="7">
    <source>
        <dbReference type="ARBA" id="ARBA00023180"/>
    </source>
</evidence>
<feature type="repeat" description="TNFR-Cys" evidence="8">
    <location>
        <begin position="64"/>
        <end position="105"/>
    </location>
</feature>
<dbReference type="Pfam" id="PF00020">
    <property type="entry name" value="TNFR_c6"/>
    <property type="match status" value="4"/>
</dbReference>
<keyword evidence="10" id="KW-1185">Reference proteome</keyword>
<sequence length="398" mass="45730">MNKLTYYALVIFNISVTPIVQEISPPKYYREDPETSVQLICDQCPPGTYVKQHCTAFRKTECAPCPTNHYSEHWHYSQECQYCSGVCKELQYVKQECNSTHNRVCECTDGWYLELEFCLRHRKCPPGFGIVQPGTPESDTICRRCTKGFFSNETSSTAACQRHTNCHALGLRMAVKGNATHDNVCYQNTEPAAPRCEIDVSLCEEALFRFSVPSELAPNWLNILVESLPGMKVKRENLEWIKQRHNSQEQIFQLLKLWKLQNKEQDVVKNVIQDIDLCEKGVLKHIGHINLTTDELLALMQSLPGKKVRKDDVKNMLLVCNSPKHILKLLSLWRIKNGDHDTIRGIRHLKTKNIPPGVAQNLKKLVRFLHSPTMYRLYQKLFLKMIGNQVQSLKAGCL</sequence>
<keyword evidence="7" id="KW-0325">Glycoprotein</keyword>
<feature type="disulfide bond" evidence="8">
    <location>
        <begin position="87"/>
        <end position="105"/>
    </location>
</feature>
<dbReference type="PANTHER" id="PTHR23097">
    <property type="entry name" value="TUMOR NECROSIS FACTOR RECEPTOR SUPERFAMILY MEMBER"/>
    <property type="match status" value="1"/>
</dbReference>
<proteinExistence type="predicted"/>
<evidence type="ECO:0000259" key="9">
    <source>
        <dbReference type="PROSITE" id="PS50050"/>
    </source>
</evidence>
<feature type="disulfide bond" evidence="8">
    <location>
        <begin position="65"/>
        <end position="80"/>
    </location>
</feature>
<dbReference type="GO" id="GO:0006915">
    <property type="term" value="P:apoptotic process"/>
    <property type="evidence" value="ECO:0007669"/>
    <property type="project" value="UniProtKB-KW"/>
</dbReference>
<evidence type="ECO:0000256" key="8">
    <source>
        <dbReference type="PROSITE-ProRule" id="PRU00206"/>
    </source>
</evidence>
<feature type="domain" description="TNFR-Cys" evidence="9">
    <location>
        <begin position="64"/>
        <end position="105"/>
    </location>
</feature>
<dbReference type="CDD" id="cd10581">
    <property type="entry name" value="TNFRSF11B"/>
    <property type="match status" value="1"/>
</dbReference>
<evidence type="ECO:0000313" key="11">
    <source>
        <dbReference type="RefSeq" id="XP_030074230.1"/>
    </source>
</evidence>
<name>A0A6P7ZFP4_9AMPH</name>
<dbReference type="CDD" id="cd00185">
    <property type="entry name" value="TNFRSF"/>
    <property type="match status" value="1"/>
</dbReference>
<dbReference type="RefSeq" id="XP_030074230.1">
    <property type="nucleotide sequence ID" value="XM_030218370.1"/>
</dbReference>
<keyword evidence="4" id="KW-0732">Signal</keyword>
<dbReference type="SMART" id="SM00208">
    <property type="entry name" value="TNFR"/>
    <property type="match status" value="4"/>
</dbReference>
<evidence type="ECO:0000256" key="3">
    <source>
        <dbReference type="ARBA" id="ARBA00022703"/>
    </source>
</evidence>
<dbReference type="PROSITE" id="PS50050">
    <property type="entry name" value="TNFR_NGFR_2"/>
    <property type="match status" value="2"/>
</dbReference>
<dbReference type="CTD" id="4982"/>
<keyword evidence="6 8" id="KW-1015">Disulfide bond</keyword>
<dbReference type="AlphaFoldDB" id="A0A6P7ZFP4"/>
<dbReference type="SUPFAM" id="SSF47986">
    <property type="entry name" value="DEATH domain"/>
    <property type="match status" value="1"/>
</dbReference>
<reference evidence="11" key="1">
    <citation type="submission" date="2025-08" db="UniProtKB">
        <authorList>
            <consortium name="RefSeq"/>
        </authorList>
    </citation>
    <scope>IDENTIFICATION</scope>
</reference>
<dbReference type="Gene3D" id="2.10.50.10">
    <property type="entry name" value="Tumor Necrosis Factor Receptor, subunit A, domain 2"/>
    <property type="match status" value="4"/>
</dbReference>
<protein>
    <submittedName>
        <fullName evidence="11">Tumor necrosis factor receptor superfamily member 11B</fullName>
    </submittedName>
</protein>
<evidence type="ECO:0000256" key="5">
    <source>
        <dbReference type="ARBA" id="ARBA00022737"/>
    </source>
</evidence>
<feature type="repeat" description="TNFR-Cys" evidence="8">
    <location>
        <begin position="106"/>
        <end position="142"/>
    </location>
</feature>
<dbReference type="InterPro" id="IPR052459">
    <property type="entry name" value="TNFRSF_decoy_receptor"/>
</dbReference>
<dbReference type="InParanoid" id="A0A6P7ZFP4"/>
<dbReference type="InterPro" id="IPR011029">
    <property type="entry name" value="DEATH-like_dom_sf"/>
</dbReference>
<organism evidence="10 11">
    <name type="scientific">Microcaecilia unicolor</name>
    <dbReference type="NCBI Taxonomy" id="1415580"/>
    <lineage>
        <taxon>Eukaryota</taxon>
        <taxon>Metazoa</taxon>
        <taxon>Chordata</taxon>
        <taxon>Craniata</taxon>
        <taxon>Vertebrata</taxon>
        <taxon>Euteleostomi</taxon>
        <taxon>Amphibia</taxon>
        <taxon>Gymnophiona</taxon>
        <taxon>Siphonopidae</taxon>
        <taxon>Microcaecilia</taxon>
    </lineage>
</organism>
<comment type="subcellular location">
    <subcellularLocation>
        <location evidence="1">Secreted</location>
    </subcellularLocation>
</comment>
<keyword evidence="3" id="KW-0053">Apoptosis</keyword>
<feature type="domain" description="TNFR-Cys" evidence="9">
    <location>
        <begin position="106"/>
        <end position="142"/>
    </location>
</feature>
<keyword evidence="11" id="KW-0675">Receptor</keyword>
<dbReference type="InterPro" id="IPR001368">
    <property type="entry name" value="TNFR/NGFR_Cys_rich_reg"/>
</dbReference>
<dbReference type="FunFam" id="2.10.50.10:FF:000014">
    <property type="entry name" value="Tumor necrosis factor receptor superfamily member 11B"/>
    <property type="match status" value="1"/>
</dbReference>
<keyword evidence="5" id="KW-0677">Repeat</keyword>
<keyword evidence="2" id="KW-0964">Secreted</keyword>
<dbReference type="CDD" id="cd01670">
    <property type="entry name" value="Death"/>
    <property type="match status" value="1"/>
</dbReference>